<reference evidence="7 8" key="1">
    <citation type="submission" date="2020-06" db="EMBL/GenBank/DDBJ databases">
        <title>Nonomuraea sp. SMC257, a novel actinomycete isolated from soil.</title>
        <authorList>
            <person name="Chanama M."/>
        </authorList>
    </citation>
    <scope>NUCLEOTIDE SEQUENCE [LARGE SCALE GENOMIC DNA]</scope>
    <source>
        <strain evidence="7 8">SMC257</strain>
    </source>
</reference>
<protein>
    <submittedName>
        <fullName evidence="7">FAD-dependent monooxygenase</fullName>
    </submittedName>
</protein>
<keyword evidence="1" id="KW-0285">Flavoprotein</keyword>
<dbReference type="SUPFAM" id="SSF51905">
    <property type="entry name" value="FAD/NAD(P)-binding domain"/>
    <property type="match status" value="1"/>
</dbReference>
<proteinExistence type="predicted"/>
<dbReference type="InterPro" id="IPR002938">
    <property type="entry name" value="FAD-bd"/>
</dbReference>
<dbReference type="EMBL" id="JABWGN010000001">
    <property type="protein sequence ID" value="NUW29949.1"/>
    <property type="molecule type" value="Genomic_DNA"/>
</dbReference>
<dbReference type="Gene3D" id="3.50.50.60">
    <property type="entry name" value="FAD/NAD(P)-binding domain"/>
    <property type="match status" value="1"/>
</dbReference>
<dbReference type="AlphaFoldDB" id="A0A7Y6I3N3"/>
<keyword evidence="3" id="KW-0560">Oxidoreductase</keyword>
<feature type="region of interest" description="Disordered" evidence="5">
    <location>
        <begin position="91"/>
        <end position="110"/>
    </location>
</feature>
<accession>A0A7Y6I3N3</accession>
<organism evidence="7 8">
    <name type="scientific">Nonomuraea montanisoli</name>
    <dbReference type="NCBI Taxonomy" id="2741721"/>
    <lineage>
        <taxon>Bacteria</taxon>
        <taxon>Bacillati</taxon>
        <taxon>Actinomycetota</taxon>
        <taxon>Actinomycetes</taxon>
        <taxon>Streptosporangiales</taxon>
        <taxon>Streptosporangiaceae</taxon>
        <taxon>Nonomuraea</taxon>
    </lineage>
</organism>
<dbReference type="GO" id="GO:0004497">
    <property type="term" value="F:monooxygenase activity"/>
    <property type="evidence" value="ECO:0007669"/>
    <property type="project" value="UniProtKB-KW"/>
</dbReference>
<evidence type="ECO:0000259" key="6">
    <source>
        <dbReference type="Pfam" id="PF01494"/>
    </source>
</evidence>
<evidence type="ECO:0000256" key="3">
    <source>
        <dbReference type="ARBA" id="ARBA00023002"/>
    </source>
</evidence>
<name>A0A7Y6I3N3_9ACTN</name>
<sequence length="451" mass="49294">MIIIIGAGTGGLCLAQGLKRAGIDVAVYERDRTRRDGLQGYRVGIDADGKRALKANLPPDLYATFLATCAQRPIYGNQLTHDLKLLFSAGPDDLKEEDRPSEDEQDESVSRMTLRQLLLTGVEDVVHFDREFTHYEQRPDGRVTAHFADGGCATGDLLVAADGANSRVRAQYLPHAELVDTGLIGITGKTALTPETAALLPQRMIEGVSMVHGPKGFMCVIHVMRFKWDADGRPRTGIGATDAEAIAAWPGLLYDNSRDYIMWGFAASERWLPDDIARLRGGDLQRLVLELTHDWHPNLRAIFSQGDPSSSFPLRIRTSEPIPAWPAANVTLLGDAIHTMTPGRGVGANTALRDARLLTRNLVRVQRGELPLLDAVRDYETRMTAYAWDAVVKSRAQMDGGSVMHRGGLTGGLARAGMRTAMRVMNQLPPVKRKLAGAESAFRGAGRDDEP</sequence>
<dbReference type="PRINTS" id="PR00420">
    <property type="entry name" value="RNGMNOXGNASE"/>
</dbReference>
<dbReference type="Proteomes" id="UP000586042">
    <property type="component" value="Unassembled WGS sequence"/>
</dbReference>
<dbReference type="PANTHER" id="PTHR47178">
    <property type="entry name" value="MONOOXYGENASE, FAD-BINDING"/>
    <property type="match status" value="1"/>
</dbReference>
<gene>
    <name evidence="7" type="ORF">HTZ77_00660</name>
</gene>
<keyword evidence="8" id="KW-1185">Reference proteome</keyword>
<dbReference type="GO" id="GO:0071949">
    <property type="term" value="F:FAD binding"/>
    <property type="evidence" value="ECO:0007669"/>
    <property type="project" value="InterPro"/>
</dbReference>
<feature type="domain" description="FAD-binding" evidence="6">
    <location>
        <begin position="327"/>
        <end position="391"/>
    </location>
</feature>
<dbReference type="RefSeq" id="WP_175587442.1">
    <property type="nucleotide sequence ID" value="NZ_JABWGN010000001.1"/>
</dbReference>
<dbReference type="InterPro" id="IPR036188">
    <property type="entry name" value="FAD/NAD-bd_sf"/>
</dbReference>
<comment type="caution">
    <text evidence="7">The sequence shown here is derived from an EMBL/GenBank/DDBJ whole genome shotgun (WGS) entry which is preliminary data.</text>
</comment>
<evidence type="ECO:0000256" key="5">
    <source>
        <dbReference type="SAM" id="MobiDB-lite"/>
    </source>
</evidence>
<dbReference type="Pfam" id="PF13450">
    <property type="entry name" value="NAD_binding_8"/>
    <property type="match status" value="1"/>
</dbReference>
<evidence type="ECO:0000313" key="7">
    <source>
        <dbReference type="EMBL" id="NUW29949.1"/>
    </source>
</evidence>
<keyword evidence="2" id="KW-0274">FAD</keyword>
<keyword evidence="4 7" id="KW-0503">Monooxygenase</keyword>
<dbReference type="PANTHER" id="PTHR47178:SF5">
    <property type="entry name" value="FAD-BINDING DOMAIN-CONTAINING PROTEIN"/>
    <property type="match status" value="1"/>
</dbReference>
<evidence type="ECO:0000256" key="2">
    <source>
        <dbReference type="ARBA" id="ARBA00022827"/>
    </source>
</evidence>
<dbReference type="Pfam" id="PF01494">
    <property type="entry name" value="FAD_binding_3"/>
    <property type="match status" value="1"/>
</dbReference>
<evidence type="ECO:0000256" key="1">
    <source>
        <dbReference type="ARBA" id="ARBA00022630"/>
    </source>
</evidence>
<evidence type="ECO:0000256" key="4">
    <source>
        <dbReference type="ARBA" id="ARBA00023033"/>
    </source>
</evidence>
<evidence type="ECO:0000313" key="8">
    <source>
        <dbReference type="Proteomes" id="UP000586042"/>
    </source>
</evidence>